<feature type="compositionally biased region" description="Acidic residues" evidence="3">
    <location>
        <begin position="842"/>
        <end position="855"/>
    </location>
</feature>
<feature type="compositionally biased region" description="Basic and acidic residues" evidence="3">
    <location>
        <begin position="887"/>
        <end position="929"/>
    </location>
</feature>
<feature type="domain" description="VWFA" evidence="4">
    <location>
        <begin position="1433"/>
        <end position="1627"/>
    </location>
</feature>
<feature type="region of interest" description="Disordered" evidence="3">
    <location>
        <begin position="720"/>
        <end position="752"/>
    </location>
</feature>
<evidence type="ECO:0000256" key="3">
    <source>
        <dbReference type="SAM" id="MobiDB-lite"/>
    </source>
</evidence>
<evidence type="ECO:0000259" key="4">
    <source>
        <dbReference type="PROSITE" id="PS50234"/>
    </source>
</evidence>
<feature type="compositionally biased region" description="Acidic residues" evidence="3">
    <location>
        <begin position="1090"/>
        <end position="1101"/>
    </location>
</feature>
<keyword evidence="2" id="KW-0067">ATP-binding</keyword>
<gene>
    <name evidence="5" type="ORF">DBRI00130_LOCUS7071</name>
</gene>
<feature type="compositionally biased region" description="Basic and acidic residues" evidence="3">
    <location>
        <begin position="938"/>
        <end position="951"/>
    </location>
</feature>
<evidence type="ECO:0000256" key="2">
    <source>
        <dbReference type="ARBA" id="ARBA00022840"/>
    </source>
</evidence>
<dbReference type="GO" id="GO:0005524">
    <property type="term" value="F:ATP binding"/>
    <property type="evidence" value="ECO:0007669"/>
    <property type="project" value="UniProtKB-KW"/>
</dbReference>
<feature type="region of interest" description="Disordered" evidence="3">
    <location>
        <begin position="803"/>
        <end position="1312"/>
    </location>
</feature>
<dbReference type="PANTHER" id="PTHR48103:SF2">
    <property type="entry name" value="MIDASIN"/>
    <property type="match status" value="1"/>
</dbReference>
<sequence>MPSLFEYPSWVCKGSKGILSNSLDYFDLTNAQTASLNEFIKCIDTFLLTAGIADFPERLCIVGSFANQMMRKCETSPQSCARSLALARTLQSLWEYYNQFAGYVLSIKEKLRAPIEKSLKDEAKIAKWDEQTYYSLADSADKSHKKLMKFLSQYDSEVLEVNVGTILEQHFISGVRSSSHMDNHTQEPVTSVPRDDVIFPHLKSNIALQEKTKSQTQKTPVISDLTPGHPSDGWVCENLGTLSNDKYLKGMKRYYDKMGKLLCTKDKDTETWASRGSNEAASLCETIFSRIGALRGEKVTKPMKQRALVDLFKALKKHGYSNMKWSVPSEMREMIHILQLPIPTKKSLSIAEANNLEEAESYFYKCTLELNRLRSEVSLFGSQYMSQREMLLMTGFSDHGFLMLCQQRCLLAKTIDDMASIKSFLDSFANIGESLPLAQEETHEKVSKFEASFASSKENLEQLLLLIKMSTSFTKGQIQGEKLRDRVSIVEGCVSSLSIAYEPAQRNVPVTKKKIHQINVMMGLLESVKRDLSKQCEKSEYLPAEVYEPCLSEINTAISFATDVAKLSKASDDSHANVNKTLNSISSIVESSLLSFQGLCEGNGSDCVQPEPLLWESHRSVAKEWNVINLNRIKIQLKELNTRIMQLHESEKVSSQELFLSLMACENACSLVHRVIVASRNTLADCISFFRNMAKLTYILIRIFRVLVAKGFCADSVDDGADGEGDGDLSNMKFEDDVEGTGMGEGDGKNDVTDQIENEEQLLGLKGDEGDEKENASNQNQLNEEEAEQGMEMEADFDGEMFDVPEKEDVNEDPDKNEEEEELDREMGDGDDPNENVVDEKMWDDEDDNDDVDNAGEEKFEKDSKVSGGPQEDELRTKDDDEGAGDNEEKGGDDSKDEENPGAHDPEREKQDDAAENDIDRQEETHDEVINDDTEDKYEDRNENVDVRDNAEELGPEDENDEGMNLNDDLDLDSGAENEKDGDENMEVEDEVPEDGDEEKMNAVAEDSAADREDDEEGNEEDGDEVPQTSIHAGGDGDAQEEKEDEDDETGEQDDDNPNLDVNEQRSQDQASNDVQGISCENGADSAKFEEEEKDEDEGEGAADTNEAYGANDDMSVEEHPDTGNEGNTGKDGEWQSGDGGQTESMSDGNRVDAPNPLVDPGDAEEFWHKKLDMIESTGEEGDDQKDNNGGEEGLDNDVQKNGVFEYTKEKDQSTTQVLGGVTEEDAAKLDDSKEKSAEAEPKQQQEQKMPNSKRQNVPGDKSKPKRRETQSDSEKRENVDVSDSEEELDEELDEKIKAESDSEHDEKHVDEVAENKVFTDIAQLEIDDAKLDMSKNSHQLTEVEQSTGISSAEATAARLKWSQIQANTLNLSRRLCEKLRLVMEPLVATKLQGDYRTGKRINMKRVIGYIASGYRKDKIWLRRTKPSKRNYRVLLAVDDSESMQKSGAGDMALAALAVLSNGMNQLEIGELGVASFGEEMKLLHQFHQAFTSESGPALVSNFTFDQKRTRMALCVESAIAALEGDTDSSMKLVFLISDGRIERDSRSKLRKLVREMTEKNILLVVIIVEGDATAKKTNKDSIVNMKEVTFENGKPKVKYFIEDYPFPYYMILEEMSSLPEVLGDALRQWFEMLAQIQSQGTGY</sequence>
<dbReference type="EMBL" id="HBNS01008747">
    <property type="protein sequence ID" value="CAE4592224.1"/>
    <property type="molecule type" value="Transcribed_RNA"/>
</dbReference>
<organism evidence="5">
    <name type="scientific">Ditylum brightwellii</name>
    <dbReference type="NCBI Taxonomy" id="49249"/>
    <lineage>
        <taxon>Eukaryota</taxon>
        <taxon>Sar</taxon>
        <taxon>Stramenopiles</taxon>
        <taxon>Ochrophyta</taxon>
        <taxon>Bacillariophyta</taxon>
        <taxon>Mediophyceae</taxon>
        <taxon>Lithodesmiophycidae</taxon>
        <taxon>Lithodesmiales</taxon>
        <taxon>Lithodesmiaceae</taxon>
        <taxon>Ditylum</taxon>
    </lineage>
</organism>
<feature type="compositionally biased region" description="Acidic residues" evidence="3">
    <location>
        <begin position="1281"/>
        <end position="1294"/>
    </location>
</feature>
<feature type="compositionally biased region" description="Acidic residues" evidence="3">
    <location>
        <begin position="1012"/>
        <end position="1025"/>
    </location>
</feature>
<feature type="compositionally biased region" description="Acidic residues" evidence="3">
    <location>
        <begin position="1038"/>
        <end position="1058"/>
    </location>
</feature>
<feature type="compositionally biased region" description="Acidic residues" evidence="3">
    <location>
        <begin position="952"/>
        <end position="998"/>
    </location>
</feature>
<name>A0A7S4VDX2_9STRA</name>
<reference evidence="5" key="1">
    <citation type="submission" date="2021-01" db="EMBL/GenBank/DDBJ databases">
        <authorList>
            <person name="Corre E."/>
            <person name="Pelletier E."/>
            <person name="Niang G."/>
            <person name="Scheremetjew M."/>
            <person name="Finn R."/>
            <person name="Kale V."/>
            <person name="Holt S."/>
            <person name="Cochrane G."/>
            <person name="Meng A."/>
            <person name="Brown T."/>
            <person name="Cohen L."/>
        </authorList>
    </citation>
    <scope>NUCLEOTIDE SEQUENCE</scope>
    <source>
        <strain evidence="5">GSO104</strain>
    </source>
</reference>
<feature type="compositionally biased region" description="Basic and acidic residues" evidence="3">
    <location>
        <begin position="1268"/>
        <end position="1280"/>
    </location>
</feature>
<dbReference type="PANTHER" id="PTHR48103">
    <property type="entry name" value="MIDASIN-RELATED"/>
    <property type="match status" value="1"/>
</dbReference>
<accession>A0A7S4VDX2</accession>
<dbReference type="GO" id="GO:0005634">
    <property type="term" value="C:nucleus"/>
    <property type="evidence" value="ECO:0007669"/>
    <property type="project" value="TreeGrafter"/>
</dbReference>
<keyword evidence="1" id="KW-0547">Nucleotide-binding</keyword>
<dbReference type="Gene3D" id="3.40.50.410">
    <property type="entry name" value="von Willebrand factor, type A domain"/>
    <property type="match status" value="1"/>
</dbReference>
<feature type="compositionally biased region" description="Basic and acidic residues" evidence="3">
    <location>
        <begin position="1226"/>
        <end position="1246"/>
    </location>
</feature>
<feature type="compositionally biased region" description="Basic and acidic residues" evidence="3">
    <location>
        <begin position="856"/>
        <end position="865"/>
    </location>
</feature>
<feature type="compositionally biased region" description="Acidic residues" evidence="3">
    <location>
        <begin position="809"/>
        <end position="834"/>
    </location>
</feature>
<feature type="compositionally biased region" description="Basic and acidic residues" evidence="3">
    <location>
        <begin position="1117"/>
        <end position="1134"/>
    </location>
</feature>
<dbReference type="InterPro" id="IPR002035">
    <property type="entry name" value="VWF_A"/>
</dbReference>
<feature type="compositionally biased region" description="Basic and acidic residues" evidence="3">
    <location>
        <begin position="1295"/>
        <end position="1312"/>
    </location>
</feature>
<dbReference type="SUPFAM" id="SSF53300">
    <property type="entry name" value="vWA-like"/>
    <property type="match status" value="1"/>
</dbReference>
<evidence type="ECO:0000256" key="1">
    <source>
        <dbReference type="ARBA" id="ARBA00022741"/>
    </source>
</evidence>
<dbReference type="GO" id="GO:0000027">
    <property type="term" value="P:ribosomal large subunit assembly"/>
    <property type="evidence" value="ECO:0007669"/>
    <property type="project" value="TreeGrafter"/>
</dbReference>
<proteinExistence type="predicted"/>
<evidence type="ECO:0000313" key="5">
    <source>
        <dbReference type="EMBL" id="CAE4592224.1"/>
    </source>
</evidence>
<protein>
    <recommendedName>
        <fullName evidence="4">VWFA domain-containing protein</fullName>
    </recommendedName>
</protein>
<feature type="region of interest" description="Disordered" evidence="3">
    <location>
        <begin position="764"/>
        <end position="790"/>
    </location>
</feature>
<dbReference type="GO" id="GO:0000055">
    <property type="term" value="P:ribosomal large subunit export from nucleus"/>
    <property type="evidence" value="ECO:0007669"/>
    <property type="project" value="TreeGrafter"/>
</dbReference>
<dbReference type="InterPro" id="IPR036465">
    <property type="entry name" value="vWFA_dom_sf"/>
</dbReference>
<dbReference type="PROSITE" id="PS50234">
    <property type="entry name" value="VWFA"/>
    <property type="match status" value="1"/>
</dbReference>
<dbReference type="GO" id="GO:0030687">
    <property type="term" value="C:preribosome, large subunit precursor"/>
    <property type="evidence" value="ECO:0007669"/>
    <property type="project" value="TreeGrafter"/>
</dbReference>